<proteinExistence type="predicted"/>
<reference evidence="1 2" key="2">
    <citation type="journal article" date="2023" name="Mol. Biol. Evol.">
        <title>Genomics of Secondarily Temperate Adaptation in the Only Non-Antarctic Icefish.</title>
        <authorList>
            <person name="Rivera-Colon A.G."/>
            <person name="Rayamajhi N."/>
            <person name="Minhas B.F."/>
            <person name="Madrigal G."/>
            <person name="Bilyk K.T."/>
            <person name="Yoon V."/>
            <person name="Hune M."/>
            <person name="Gregory S."/>
            <person name="Cheng C.H.C."/>
            <person name="Catchen J.M."/>
        </authorList>
    </citation>
    <scope>NUCLEOTIDE SEQUENCE [LARGE SCALE GENOMIC DNA]</scope>
    <source>
        <strain evidence="1">JMC-PN-2008</strain>
    </source>
</reference>
<evidence type="ECO:0000313" key="1">
    <source>
        <dbReference type="EMBL" id="KAK5869698.1"/>
    </source>
</evidence>
<dbReference type="InterPro" id="IPR028001">
    <property type="entry name" value="SAXO5"/>
</dbReference>
<dbReference type="EMBL" id="JAUZQC010000006">
    <property type="protein sequence ID" value="KAK5869698.1"/>
    <property type="molecule type" value="Genomic_DNA"/>
</dbReference>
<sequence>MSAVVKTLIPVRPVDQDFFLSTNIPFLDRNNSDAFSTRFQEEFRPFISKKAEPFSPPKPAQVIHRDLERIKEYRTHAKESYHPHKLPQINRTQSWTRLQTNFKMQTDPKEVAFLTTQSQKFCPQPFQPPTPPIRQIETPKVIQHAEKLPESTNKASYMPHNCYPDIKASTKHLAEGFPTIKGDRRRHSFVSQYNVTFLGAWSRAAVPMDKHPSVVMGDPVNIVERETTHAASFSRPTVCSPPVVTERLKLNLGNLSPILWSSTSREAFNHHKIGDPVVIRTNKNSSSILKGDTDTSRNKERMSLTTNRTSFSDQSLTVHPVNFPATDLMTKSQVKFSPLHMSSMYYLTTAREHFSKQDGERASPAIPLPSNILSGAEHDLKPSTTKSDYLPLKASRQTPCASQLRSNIRFPLAHQYFSTAHNEQYTAKPLVLQHPGVSLFSTNFVIQ</sequence>
<name>A0AAN8ARL1_ELEMC</name>
<protein>
    <submittedName>
        <fullName evidence="1">Uncharacterized protein</fullName>
    </submittedName>
</protein>
<organism evidence="1 2">
    <name type="scientific">Eleginops maclovinus</name>
    <name type="common">Patagonian blennie</name>
    <name type="synonym">Eleginus maclovinus</name>
    <dbReference type="NCBI Taxonomy" id="56733"/>
    <lineage>
        <taxon>Eukaryota</taxon>
        <taxon>Metazoa</taxon>
        <taxon>Chordata</taxon>
        <taxon>Craniata</taxon>
        <taxon>Vertebrata</taxon>
        <taxon>Euteleostomi</taxon>
        <taxon>Actinopterygii</taxon>
        <taxon>Neopterygii</taxon>
        <taxon>Teleostei</taxon>
        <taxon>Neoteleostei</taxon>
        <taxon>Acanthomorphata</taxon>
        <taxon>Eupercaria</taxon>
        <taxon>Perciformes</taxon>
        <taxon>Notothenioidei</taxon>
        <taxon>Eleginopidae</taxon>
        <taxon>Eleginops</taxon>
    </lineage>
</organism>
<dbReference type="PANTHER" id="PTHR34828">
    <property type="entry name" value="TESTIS-EXPRESSED PROTEIN 45"/>
    <property type="match status" value="1"/>
</dbReference>
<reference evidence="1 2" key="1">
    <citation type="journal article" date="2023" name="Genes (Basel)">
        <title>Chromosome-Level Genome Assembly and Circadian Gene Repertoire of the Patagonia Blennie Eleginops maclovinus-The Closest Ancestral Proxy of Antarctic Cryonotothenioids.</title>
        <authorList>
            <person name="Cheng C.C."/>
            <person name="Rivera-Colon A.G."/>
            <person name="Minhas B.F."/>
            <person name="Wilson L."/>
            <person name="Rayamajhi N."/>
            <person name="Vargas-Chacoff L."/>
            <person name="Catchen J.M."/>
        </authorList>
    </citation>
    <scope>NUCLEOTIDE SEQUENCE [LARGE SCALE GENOMIC DNA]</scope>
    <source>
        <strain evidence="1">JMC-PN-2008</strain>
    </source>
</reference>
<dbReference type="AlphaFoldDB" id="A0AAN8ARL1"/>
<keyword evidence="2" id="KW-1185">Reference proteome</keyword>
<dbReference type="Proteomes" id="UP001346869">
    <property type="component" value="Unassembled WGS sequence"/>
</dbReference>
<gene>
    <name evidence="1" type="ORF">PBY51_024396</name>
</gene>
<evidence type="ECO:0000313" key="2">
    <source>
        <dbReference type="Proteomes" id="UP001346869"/>
    </source>
</evidence>
<dbReference type="PANTHER" id="PTHR34828:SF1">
    <property type="entry name" value="TESTIS-EXPRESSED PROTEIN 45"/>
    <property type="match status" value="1"/>
</dbReference>
<accession>A0AAN8ARL1</accession>
<comment type="caution">
    <text evidence="1">The sequence shown here is derived from an EMBL/GenBank/DDBJ whole genome shotgun (WGS) entry which is preliminary data.</text>
</comment>